<feature type="compositionally biased region" description="Basic residues" evidence="1">
    <location>
        <begin position="8"/>
        <end position="19"/>
    </location>
</feature>
<protein>
    <submittedName>
        <fullName evidence="2">Uncharacterized protein</fullName>
    </submittedName>
</protein>
<feature type="compositionally biased region" description="Basic and acidic residues" evidence="1">
    <location>
        <begin position="443"/>
        <end position="454"/>
    </location>
</feature>
<comment type="caution">
    <text evidence="2">The sequence shown here is derived from an EMBL/GenBank/DDBJ whole genome shotgun (WGS) entry which is preliminary data.</text>
</comment>
<dbReference type="EMBL" id="JAEVFJ010000006">
    <property type="protein sequence ID" value="KAH8104057.1"/>
    <property type="molecule type" value="Genomic_DNA"/>
</dbReference>
<feature type="compositionally biased region" description="Polar residues" evidence="1">
    <location>
        <begin position="486"/>
        <end position="510"/>
    </location>
</feature>
<accession>A0A8K0XSV1</accession>
<reference evidence="2" key="1">
    <citation type="journal article" date="2021" name="New Phytol.">
        <title>Evolutionary innovations through gain and loss of genes in the ectomycorrhizal Boletales.</title>
        <authorList>
            <person name="Wu G."/>
            <person name="Miyauchi S."/>
            <person name="Morin E."/>
            <person name="Kuo A."/>
            <person name="Drula E."/>
            <person name="Varga T."/>
            <person name="Kohler A."/>
            <person name="Feng B."/>
            <person name="Cao Y."/>
            <person name="Lipzen A."/>
            <person name="Daum C."/>
            <person name="Hundley H."/>
            <person name="Pangilinan J."/>
            <person name="Johnson J."/>
            <person name="Barry K."/>
            <person name="LaButti K."/>
            <person name="Ng V."/>
            <person name="Ahrendt S."/>
            <person name="Min B."/>
            <person name="Choi I.G."/>
            <person name="Park H."/>
            <person name="Plett J.M."/>
            <person name="Magnuson J."/>
            <person name="Spatafora J.W."/>
            <person name="Nagy L.G."/>
            <person name="Henrissat B."/>
            <person name="Grigoriev I.V."/>
            <person name="Yang Z.L."/>
            <person name="Xu J."/>
            <person name="Martin F.M."/>
        </authorList>
    </citation>
    <scope>NUCLEOTIDE SEQUENCE</scope>
    <source>
        <strain evidence="2">KKN 215</strain>
    </source>
</reference>
<evidence type="ECO:0000256" key="1">
    <source>
        <dbReference type="SAM" id="MobiDB-lite"/>
    </source>
</evidence>
<evidence type="ECO:0000313" key="3">
    <source>
        <dbReference type="Proteomes" id="UP000813824"/>
    </source>
</evidence>
<name>A0A8K0XSV1_9AGAR</name>
<sequence>MFQATSRRPLKTYSHRRGRVYATPSTRPSFEDEPRVKDSDLPHHRRPQRINHPPDGLITMDIDGGDMDDDSMFSSPEMPRNQVLPMKVSATASYETPYISFPKDPSIVSRSTSSGSLSPVPALHRVLSPVCSRNLNENLSRRSLRGLASPFNSRPGSRAASPDFSTQGPAKRPRIHAKSRTLSSDMATLTQIPDGSARNSTSAGLQAKAQTTNHGRTASIPVISSVSLDHLDPDIWAIPPKALSRSPTSFGDHHGELEHPSFYFDVPDAVSTPARKTRKISSIYTEDYFFAGGEASLGEAAPIITPVSPPPGRRRRRTILQAPDDSLFSSMLDFSAYVTDEESPGHIRKCRGHRPSSVLQQSDELPQRSIRAAGLSVPGAGLGSAFSLTSGDPDDDVELVTEDNVFASNSASMAGRGLHGKELSSLFSNLDISVEDVSSTHDSSSKHSDPKNESASDFLHTAKSGHRRKRGDTIRASDFNRPPTDVSISNVLPSVSSDNLVNQPQPGPSRNTRRLRSGTITLANVREVAASEHSPPGIIEKVIPRAKQEQPKQKRRREVLPQFKRIIHDRPLTPQGSDDSDDELLLTGVVWREPEPSGSAT</sequence>
<evidence type="ECO:0000313" key="2">
    <source>
        <dbReference type="EMBL" id="KAH8104057.1"/>
    </source>
</evidence>
<keyword evidence="3" id="KW-1185">Reference proteome</keyword>
<proteinExistence type="predicted"/>
<feature type="region of interest" description="Disordered" evidence="1">
    <location>
        <begin position="345"/>
        <end position="364"/>
    </location>
</feature>
<dbReference type="AlphaFoldDB" id="A0A8K0XSV1"/>
<feature type="compositionally biased region" description="Polar residues" evidence="1">
    <location>
        <begin position="180"/>
        <end position="216"/>
    </location>
</feature>
<feature type="region of interest" description="Disordered" evidence="1">
    <location>
        <begin position="546"/>
        <end position="601"/>
    </location>
</feature>
<feature type="compositionally biased region" description="Basic and acidic residues" evidence="1">
    <location>
        <begin position="29"/>
        <end position="42"/>
    </location>
</feature>
<gene>
    <name evidence="2" type="ORF">BXZ70DRAFT_924178</name>
</gene>
<feature type="region of interest" description="Disordered" evidence="1">
    <location>
        <begin position="438"/>
        <end position="515"/>
    </location>
</feature>
<feature type="region of interest" description="Disordered" evidence="1">
    <location>
        <begin position="146"/>
        <end position="216"/>
    </location>
</feature>
<dbReference type="OrthoDB" id="3055857at2759"/>
<organism evidence="2 3">
    <name type="scientific">Cristinia sonorae</name>
    <dbReference type="NCBI Taxonomy" id="1940300"/>
    <lineage>
        <taxon>Eukaryota</taxon>
        <taxon>Fungi</taxon>
        <taxon>Dikarya</taxon>
        <taxon>Basidiomycota</taxon>
        <taxon>Agaricomycotina</taxon>
        <taxon>Agaricomycetes</taxon>
        <taxon>Agaricomycetidae</taxon>
        <taxon>Agaricales</taxon>
        <taxon>Pleurotineae</taxon>
        <taxon>Stephanosporaceae</taxon>
        <taxon>Cristinia</taxon>
    </lineage>
</organism>
<dbReference type="Proteomes" id="UP000813824">
    <property type="component" value="Unassembled WGS sequence"/>
</dbReference>
<feature type="region of interest" description="Disordered" evidence="1">
    <location>
        <begin position="1"/>
        <end position="57"/>
    </location>
</feature>